<feature type="region of interest" description="Disordered" evidence="1">
    <location>
        <begin position="1"/>
        <end position="40"/>
    </location>
</feature>
<dbReference type="Pfam" id="PF05910">
    <property type="entry name" value="DUF868"/>
    <property type="match status" value="1"/>
</dbReference>
<dbReference type="FunCoup" id="A0A2G5DQE8">
    <property type="interactions" value="403"/>
</dbReference>
<dbReference type="Proteomes" id="UP000230069">
    <property type="component" value="Unassembled WGS sequence"/>
</dbReference>
<proteinExistence type="predicted"/>
<feature type="compositionally biased region" description="Low complexity" evidence="1">
    <location>
        <begin position="1"/>
        <end position="34"/>
    </location>
</feature>
<organism evidence="2 3">
    <name type="scientific">Aquilegia coerulea</name>
    <name type="common">Rocky mountain columbine</name>
    <dbReference type="NCBI Taxonomy" id="218851"/>
    <lineage>
        <taxon>Eukaryota</taxon>
        <taxon>Viridiplantae</taxon>
        <taxon>Streptophyta</taxon>
        <taxon>Embryophyta</taxon>
        <taxon>Tracheophyta</taxon>
        <taxon>Spermatophyta</taxon>
        <taxon>Magnoliopsida</taxon>
        <taxon>Ranunculales</taxon>
        <taxon>Ranunculaceae</taxon>
        <taxon>Thalictroideae</taxon>
        <taxon>Aquilegia</taxon>
    </lineage>
</organism>
<reference evidence="2 3" key="1">
    <citation type="submission" date="2017-09" db="EMBL/GenBank/DDBJ databases">
        <title>WGS assembly of Aquilegia coerulea Goldsmith.</title>
        <authorList>
            <person name="Hodges S."/>
            <person name="Kramer E."/>
            <person name="Nordborg M."/>
            <person name="Tomkins J."/>
            <person name="Borevitz J."/>
            <person name="Derieg N."/>
            <person name="Yan J."/>
            <person name="Mihaltcheva S."/>
            <person name="Hayes R.D."/>
            <person name="Rokhsar D."/>
        </authorList>
    </citation>
    <scope>NUCLEOTIDE SEQUENCE [LARGE SCALE GENOMIC DNA]</scope>
    <source>
        <strain evidence="3">cv. Goldsmith</strain>
    </source>
</reference>
<dbReference type="PANTHER" id="PTHR31972">
    <property type="entry name" value="EXPRESSED PROTEIN"/>
    <property type="match status" value="1"/>
</dbReference>
<dbReference type="EMBL" id="KZ305033">
    <property type="protein sequence ID" value="PIA45719.1"/>
    <property type="molecule type" value="Genomic_DNA"/>
</dbReference>
<feature type="region of interest" description="Disordered" evidence="1">
    <location>
        <begin position="322"/>
        <end position="358"/>
    </location>
</feature>
<evidence type="ECO:0000313" key="2">
    <source>
        <dbReference type="EMBL" id="PIA45719.1"/>
    </source>
</evidence>
<gene>
    <name evidence="2" type="ORF">AQUCO_01600156v1</name>
</gene>
<dbReference type="AlphaFoldDB" id="A0A2G5DQE8"/>
<dbReference type="STRING" id="218851.A0A2G5DQE8"/>
<dbReference type="InterPro" id="IPR008586">
    <property type="entry name" value="DUF868_pln"/>
</dbReference>
<protein>
    <recommendedName>
        <fullName evidence="4">DUF868 domain-containing protein</fullName>
    </recommendedName>
</protein>
<accession>A0A2G5DQE8</accession>
<dbReference type="InParanoid" id="A0A2G5DQE8"/>
<name>A0A2G5DQE8_AQUCA</name>
<keyword evidence="3" id="KW-1185">Reference proteome</keyword>
<sequence length="371" mass="42352">MTDYSSSFSSCFRPTPSSSPTTNTTTNTPKSNLSDVVAPPSSGNPNLTTCLYHTDLGLTALTWCKNMFGRALHIDLHFDQEELNLSSSFHLHLKPFLFWRKHGVKRFDSKNTSKVIEIYWDLTKAKFFSSPEPQSCFYVAVVVDGEMILIIGDLKKEAYERTNAIKLEKTQSLVLRREHVFGNKLYTTKARFGGKIRDISIDCSISDEPKLCFSVDNEIVLQIKRLKWKFRGNEKIEVDGVSIQVSWDVFNWLFEDSDDGHAVFMFRFEEMGFEQEGETELNQKQNGEMVCWQQQQQQQQQQQGYSGYLGMNGFEKKKIKRSSFKTRSSSSSSISSASSGSSSSIMEWASKEENELQSQSGFSLLVYAWKN</sequence>
<feature type="compositionally biased region" description="Low complexity" evidence="1">
    <location>
        <begin position="325"/>
        <end position="344"/>
    </location>
</feature>
<dbReference type="PANTHER" id="PTHR31972:SF3">
    <property type="entry name" value="OS09G0416600 PROTEIN"/>
    <property type="match status" value="1"/>
</dbReference>
<evidence type="ECO:0000256" key="1">
    <source>
        <dbReference type="SAM" id="MobiDB-lite"/>
    </source>
</evidence>
<evidence type="ECO:0008006" key="4">
    <source>
        <dbReference type="Google" id="ProtNLM"/>
    </source>
</evidence>
<evidence type="ECO:0000313" key="3">
    <source>
        <dbReference type="Proteomes" id="UP000230069"/>
    </source>
</evidence>
<dbReference type="OrthoDB" id="1894291at2759"/>